<dbReference type="InterPro" id="IPR003593">
    <property type="entry name" value="AAA+_ATPase"/>
</dbReference>
<dbReference type="InterPro" id="IPR027417">
    <property type="entry name" value="P-loop_NTPase"/>
</dbReference>
<gene>
    <name evidence="7" type="ORF">SAMN05192532_104198</name>
</gene>
<dbReference type="AlphaFoldDB" id="A0A1I2DNU5"/>
<dbReference type="OrthoDB" id="9783240at2"/>
<evidence type="ECO:0000313" key="8">
    <source>
        <dbReference type="Proteomes" id="UP000199516"/>
    </source>
</evidence>
<sequence length="758" mass="86058">MEIKVGLLFSLTGTTSITEIGQWKATKYAISKYETQVHSITTFTRDIRSDPAQAAKEAEDLAKAGIKIFVGCYTSACRKAVLPVLEKYDCLLVYPALYEGQECHPNVFYTGEVPNQQVHTLLEYGAQHYGKRVYAIGTDYVYPRETNQQVKLFLKGKEHSLVGERYVPFGFTSFYEIFQEIVEKKPDIIFSTLVGKSVIPFYQMYKQVGLDFNEMPIFSPITKETEVDVMGAEFGEGHYSSASYFQSIPSIENRQFVENFQQFAGRKQPVSSVMFNTYLGTQLVLDSIVRIETEEFREIIYHLSGRKYNTLCGTIVTDPNHRHLSRPVKIGRVTHEGQFETVWDSEKEISPQPFKLNTISERSYHKMVLRNWGKVSEEAVLAVSSEGEIVYQSHQAAKMTNWMEGSFVTKEMLEKMKRSFYIHQYPGKEQNLFVLKPKLPSISSKSPYVFGHVKTVNEEYQSELEVGKIAAESSANVLILGETGTGKEMVAQAIHNMSERKNGPFISVNTGLLPKDLITSELFGYVDGAFTGARKGGSTGKFEAAQNGTIFLDEIGDMPFELQVTLLRAIEDKKIVRVGDTVERPINTRIIAATNRDLEEEIAYENSFRSDLYYRLNVLSITIPPLRERSEDIEHLCFEFLKDFQKAYNYGPGFIKDEALQLILSYPWPGNIRELRNALERAFLIARNEGASIDMKHLPKKVRSFSESKVNKLSLKEVEKRTIEKAVNQTCSAAEAASILGIARSTLYRKMKEYSISM</sequence>
<dbReference type="SUPFAM" id="SSF46689">
    <property type="entry name" value="Homeodomain-like"/>
    <property type="match status" value="1"/>
</dbReference>
<dbReference type="Gene3D" id="3.40.50.300">
    <property type="entry name" value="P-loop containing nucleotide triphosphate hydrolases"/>
    <property type="match status" value="1"/>
</dbReference>
<keyword evidence="2" id="KW-0067">ATP-binding</keyword>
<dbReference type="InterPro" id="IPR025943">
    <property type="entry name" value="Sigma_54_int_dom_ATP-bd_2"/>
</dbReference>
<dbReference type="InterPro" id="IPR058031">
    <property type="entry name" value="AAA_lid_NorR"/>
</dbReference>
<dbReference type="Gene3D" id="3.40.50.2300">
    <property type="match status" value="2"/>
</dbReference>
<dbReference type="PROSITE" id="PS00675">
    <property type="entry name" value="SIGMA54_INTERACT_1"/>
    <property type="match status" value="1"/>
</dbReference>
<dbReference type="Gene3D" id="1.10.8.60">
    <property type="match status" value="1"/>
</dbReference>
<dbReference type="PROSITE" id="PS50045">
    <property type="entry name" value="SIGMA54_INTERACT_4"/>
    <property type="match status" value="1"/>
</dbReference>
<organism evidence="7 8">
    <name type="scientific">Alteribacillus iranensis</name>
    <dbReference type="NCBI Taxonomy" id="930128"/>
    <lineage>
        <taxon>Bacteria</taxon>
        <taxon>Bacillati</taxon>
        <taxon>Bacillota</taxon>
        <taxon>Bacilli</taxon>
        <taxon>Bacillales</taxon>
        <taxon>Bacillaceae</taxon>
        <taxon>Alteribacillus</taxon>
    </lineage>
</organism>
<proteinExistence type="predicted"/>
<dbReference type="GO" id="GO:0006355">
    <property type="term" value="P:regulation of DNA-templated transcription"/>
    <property type="evidence" value="ECO:0007669"/>
    <property type="project" value="InterPro"/>
</dbReference>
<dbReference type="InterPro" id="IPR025944">
    <property type="entry name" value="Sigma_54_int_dom_CS"/>
</dbReference>
<keyword evidence="8" id="KW-1185">Reference proteome</keyword>
<dbReference type="PANTHER" id="PTHR32071">
    <property type="entry name" value="TRANSCRIPTIONAL REGULATORY PROTEIN"/>
    <property type="match status" value="1"/>
</dbReference>
<evidence type="ECO:0000259" key="6">
    <source>
        <dbReference type="PROSITE" id="PS50045"/>
    </source>
</evidence>
<dbReference type="STRING" id="930128.SAMN05192532_104198"/>
<dbReference type="PROSITE" id="PS00676">
    <property type="entry name" value="SIGMA54_INTERACT_2"/>
    <property type="match status" value="1"/>
</dbReference>
<evidence type="ECO:0000256" key="5">
    <source>
        <dbReference type="ARBA" id="ARBA00023163"/>
    </source>
</evidence>
<dbReference type="CDD" id="cd00009">
    <property type="entry name" value="AAA"/>
    <property type="match status" value="1"/>
</dbReference>
<dbReference type="SMART" id="SM00382">
    <property type="entry name" value="AAA"/>
    <property type="match status" value="1"/>
</dbReference>
<keyword evidence="3" id="KW-0805">Transcription regulation</keyword>
<keyword evidence="5" id="KW-0804">Transcription</keyword>
<evidence type="ECO:0000256" key="4">
    <source>
        <dbReference type="ARBA" id="ARBA00023125"/>
    </source>
</evidence>
<keyword evidence="4" id="KW-0238">DNA-binding</keyword>
<dbReference type="FunFam" id="3.40.50.300:FF:000006">
    <property type="entry name" value="DNA-binding transcriptional regulator NtrC"/>
    <property type="match status" value="1"/>
</dbReference>
<dbReference type="InterPro" id="IPR002078">
    <property type="entry name" value="Sigma_54_int"/>
</dbReference>
<dbReference type="Pfam" id="PF13433">
    <property type="entry name" value="Peripla_BP_5"/>
    <property type="match status" value="1"/>
</dbReference>
<evidence type="ECO:0000313" key="7">
    <source>
        <dbReference type="EMBL" id="SFE82205.1"/>
    </source>
</evidence>
<dbReference type="Pfam" id="PF00158">
    <property type="entry name" value="Sigma54_activat"/>
    <property type="match status" value="1"/>
</dbReference>
<dbReference type="SUPFAM" id="SSF52540">
    <property type="entry name" value="P-loop containing nucleoside triphosphate hydrolases"/>
    <property type="match status" value="1"/>
</dbReference>
<protein>
    <submittedName>
        <fullName evidence="7">Regulatory protein, Fis family</fullName>
    </submittedName>
</protein>
<dbReference type="InterPro" id="IPR025662">
    <property type="entry name" value="Sigma_54_int_dom_ATP-bd_1"/>
</dbReference>
<dbReference type="RefSeq" id="WP_091661475.1">
    <property type="nucleotide sequence ID" value="NZ_FONT01000004.1"/>
</dbReference>
<keyword evidence="1" id="KW-0547">Nucleotide-binding</keyword>
<dbReference type="InterPro" id="IPR028082">
    <property type="entry name" value="Peripla_BP_I"/>
</dbReference>
<dbReference type="Pfam" id="PF02954">
    <property type="entry name" value="HTH_8"/>
    <property type="match status" value="1"/>
</dbReference>
<evidence type="ECO:0000256" key="1">
    <source>
        <dbReference type="ARBA" id="ARBA00022741"/>
    </source>
</evidence>
<dbReference type="InterPro" id="IPR009057">
    <property type="entry name" value="Homeodomain-like_sf"/>
</dbReference>
<dbReference type="EMBL" id="FONT01000004">
    <property type="protein sequence ID" value="SFE82205.1"/>
    <property type="molecule type" value="Genomic_DNA"/>
</dbReference>
<dbReference type="Pfam" id="PF25601">
    <property type="entry name" value="AAA_lid_14"/>
    <property type="match status" value="1"/>
</dbReference>
<dbReference type="PROSITE" id="PS00688">
    <property type="entry name" value="SIGMA54_INTERACT_3"/>
    <property type="match status" value="1"/>
</dbReference>
<dbReference type="GO" id="GO:0005524">
    <property type="term" value="F:ATP binding"/>
    <property type="evidence" value="ECO:0007669"/>
    <property type="project" value="UniProtKB-KW"/>
</dbReference>
<reference evidence="7 8" key="1">
    <citation type="submission" date="2016-10" db="EMBL/GenBank/DDBJ databases">
        <authorList>
            <person name="de Groot N.N."/>
        </authorList>
    </citation>
    <scope>NUCLEOTIDE SEQUENCE [LARGE SCALE GENOMIC DNA]</scope>
    <source>
        <strain evidence="7 8">DSM 23995</strain>
    </source>
</reference>
<dbReference type="GO" id="GO:0043565">
    <property type="term" value="F:sequence-specific DNA binding"/>
    <property type="evidence" value="ECO:0007669"/>
    <property type="project" value="InterPro"/>
</dbReference>
<feature type="domain" description="Sigma-54 factor interaction" evidence="6">
    <location>
        <begin position="453"/>
        <end position="684"/>
    </location>
</feature>
<accession>A0A1I2DNU5</accession>
<name>A0A1I2DNU5_9BACI</name>
<evidence type="ECO:0000256" key="2">
    <source>
        <dbReference type="ARBA" id="ARBA00022840"/>
    </source>
</evidence>
<evidence type="ECO:0000256" key="3">
    <source>
        <dbReference type="ARBA" id="ARBA00023015"/>
    </source>
</evidence>
<dbReference type="Gene3D" id="1.10.10.60">
    <property type="entry name" value="Homeodomain-like"/>
    <property type="match status" value="1"/>
</dbReference>
<dbReference type="SUPFAM" id="SSF53822">
    <property type="entry name" value="Periplasmic binding protein-like I"/>
    <property type="match status" value="1"/>
</dbReference>
<dbReference type="InterPro" id="IPR002197">
    <property type="entry name" value="HTH_Fis"/>
</dbReference>
<dbReference type="PANTHER" id="PTHR32071:SF57">
    <property type="entry name" value="C4-DICARBOXYLATE TRANSPORT TRANSCRIPTIONAL REGULATORY PROTEIN DCTD"/>
    <property type="match status" value="1"/>
</dbReference>
<dbReference type="Proteomes" id="UP000199516">
    <property type="component" value="Unassembled WGS sequence"/>
</dbReference>